<reference evidence="1 2" key="1">
    <citation type="submission" date="2013-07" db="EMBL/GenBank/DDBJ databases">
        <title>Comparative Genomic and Metabolomic Analysis of Twelve Strains of Pseudoalteromonas luteoviolacea.</title>
        <authorList>
            <person name="Vynne N.G."/>
            <person name="Mansson M."/>
            <person name="Gram L."/>
        </authorList>
    </citation>
    <scope>NUCLEOTIDE SEQUENCE [LARGE SCALE GENOMIC DNA]</scope>
    <source>
        <strain evidence="1 2">NCIMB 1942</strain>
    </source>
</reference>
<gene>
    <name evidence="1" type="ORF">N482_04580</name>
</gene>
<dbReference type="PATRIC" id="fig|1365253.3.peg.581"/>
<dbReference type="Proteomes" id="UP000076587">
    <property type="component" value="Unassembled WGS sequence"/>
</dbReference>
<name>A0A167H9C6_9GAMM</name>
<comment type="caution">
    <text evidence="1">The sequence shown here is derived from an EMBL/GenBank/DDBJ whole genome shotgun (WGS) entry which is preliminary data.</text>
</comment>
<proteinExistence type="predicted"/>
<sequence length="33" mass="3896">MFERTNSEIYRAAYKKAPMGPLDFKDARKITFV</sequence>
<evidence type="ECO:0000313" key="1">
    <source>
        <dbReference type="EMBL" id="KZN57781.1"/>
    </source>
</evidence>
<organism evidence="1 2">
    <name type="scientific">Pseudoalteromonas luteoviolacea NCIMB 1942</name>
    <dbReference type="NCBI Taxonomy" id="1365253"/>
    <lineage>
        <taxon>Bacteria</taxon>
        <taxon>Pseudomonadati</taxon>
        <taxon>Pseudomonadota</taxon>
        <taxon>Gammaproteobacteria</taxon>
        <taxon>Alteromonadales</taxon>
        <taxon>Pseudoalteromonadaceae</taxon>
        <taxon>Pseudoalteromonas</taxon>
    </lineage>
</organism>
<dbReference type="EMBL" id="AUXT01000024">
    <property type="protein sequence ID" value="KZN57781.1"/>
    <property type="molecule type" value="Genomic_DNA"/>
</dbReference>
<evidence type="ECO:0000313" key="2">
    <source>
        <dbReference type="Proteomes" id="UP000076587"/>
    </source>
</evidence>
<accession>A0A167H9C6</accession>
<protein>
    <submittedName>
        <fullName evidence="1">Uncharacterized protein</fullName>
    </submittedName>
</protein>
<dbReference type="AlphaFoldDB" id="A0A167H9C6"/>